<accession>A0A0K2TWQ8</accession>
<proteinExistence type="predicted"/>
<dbReference type="EMBL" id="HACA01012761">
    <property type="protein sequence ID" value="CDW30122.1"/>
    <property type="molecule type" value="Transcribed_RNA"/>
</dbReference>
<organism evidence="1">
    <name type="scientific">Lepeophtheirus salmonis</name>
    <name type="common">Salmon louse</name>
    <name type="synonym">Caligus salmonis</name>
    <dbReference type="NCBI Taxonomy" id="72036"/>
    <lineage>
        <taxon>Eukaryota</taxon>
        <taxon>Metazoa</taxon>
        <taxon>Ecdysozoa</taxon>
        <taxon>Arthropoda</taxon>
        <taxon>Crustacea</taxon>
        <taxon>Multicrustacea</taxon>
        <taxon>Hexanauplia</taxon>
        <taxon>Copepoda</taxon>
        <taxon>Siphonostomatoida</taxon>
        <taxon>Caligidae</taxon>
        <taxon>Lepeophtheirus</taxon>
    </lineage>
</organism>
<name>A0A0K2TWQ8_LEPSM</name>
<reference evidence="1" key="1">
    <citation type="submission" date="2014-05" db="EMBL/GenBank/DDBJ databases">
        <authorList>
            <person name="Chronopoulou M."/>
        </authorList>
    </citation>
    <scope>NUCLEOTIDE SEQUENCE</scope>
    <source>
        <tissue evidence="1">Whole organism</tissue>
    </source>
</reference>
<dbReference type="AlphaFoldDB" id="A0A0K2TWQ8"/>
<sequence length="16" mass="1852">MEDYICSGYHAFCCPL</sequence>
<protein>
    <submittedName>
        <fullName evidence="1">Uncharacterized protein</fullName>
    </submittedName>
</protein>
<evidence type="ECO:0000313" key="1">
    <source>
        <dbReference type="EMBL" id="CDW30122.1"/>
    </source>
</evidence>